<proteinExistence type="predicted"/>
<sequence>MAGMLPFPVFLSQLILLEVRLLSDPCLCDRIQDYLHGGKMSALLLKCKLPLPRNTDVDLYIYIYIKEPAFVRRSRDAAFGPAPPLSVPRRRWSELAAFRGPCAALARSLRRHPRGRIAPSQLEGYPSRRPPPHPLRNLHRRWLGPPPPPPPLGPTPPPLVAQASAFLSFCEDVKWTFAYFLRKRQNTKRGGVIEARRPMGAQRLYGATPPVLDSDKWGLTRELHRVVRKKTRVTSKATPRAK</sequence>
<keyword evidence="4" id="KW-1185">Reference proteome</keyword>
<evidence type="ECO:0000256" key="2">
    <source>
        <dbReference type="SAM" id="SignalP"/>
    </source>
</evidence>
<accession>A0AAP0J109</accession>
<protein>
    <submittedName>
        <fullName evidence="3">Uncharacterized protein</fullName>
    </submittedName>
</protein>
<reference evidence="3 4" key="1">
    <citation type="submission" date="2024-01" db="EMBL/GenBank/DDBJ databases">
        <title>Genome assemblies of Stephania.</title>
        <authorList>
            <person name="Yang L."/>
        </authorList>
    </citation>
    <scope>NUCLEOTIDE SEQUENCE [LARGE SCALE GENOMIC DNA]</scope>
    <source>
        <strain evidence="3">JXDWG</strain>
        <tissue evidence="3">Leaf</tissue>
    </source>
</reference>
<dbReference type="AlphaFoldDB" id="A0AAP0J109"/>
<organism evidence="3 4">
    <name type="scientific">Stephania cephalantha</name>
    <dbReference type="NCBI Taxonomy" id="152367"/>
    <lineage>
        <taxon>Eukaryota</taxon>
        <taxon>Viridiplantae</taxon>
        <taxon>Streptophyta</taxon>
        <taxon>Embryophyta</taxon>
        <taxon>Tracheophyta</taxon>
        <taxon>Spermatophyta</taxon>
        <taxon>Magnoliopsida</taxon>
        <taxon>Ranunculales</taxon>
        <taxon>Menispermaceae</taxon>
        <taxon>Menispermoideae</taxon>
        <taxon>Cissampelideae</taxon>
        <taxon>Stephania</taxon>
    </lineage>
</organism>
<evidence type="ECO:0000313" key="4">
    <source>
        <dbReference type="Proteomes" id="UP001419268"/>
    </source>
</evidence>
<dbReference type="EMBL" id="JBBNAG010000006">
    <property type="protein sequence ID" value="KAK9125045.1"/>
    <property type="molecule type" value="Genomic_DNA"/>
</dbReference>
<name>A0AAP0J109_9MAGN</name>
<keyword evidence="2" id="KW-0732">Signal</keyword>
<feature type="region of interest" description="Disordered" evidence="1">
    <location>
        <begin position="116"/>
        <end position="156"/>
    </location>
</feature>
<comment type="caution">
    <text evidence="3">The sequence shown here is derived from an EMBL/GenBank/DDBJ whole genome shotgun (WGS) entry which is preliminary data.</text>
</comment>
<evidence type="ECO:0000313" key="3">
    <source>
        <dbReference type="EMBL" id="KAK9125045.1"/>
    </source>
</evidence>
<feature type="compositionally biased region" description="Pro residues" evidence="1">
    <location>
        <begin position="144"/>
        <end position="156"/>
    </location>
</feature>
<gene>
    <name evidence="3" type="ORF">Scep_013891</name>
</gene>
<dbReference type="Proteomes" id="UP001419268">
    <property type="component" value="Unassembled WGS sequence"/>
</dbReference>
<feature type="signal peptide" evidence="2">
    <location>
        <begin position="1"/>
        <end position="28"/>
    </location>
</feature>
<evidence type="ECO:0000256" key="1">
    <source>
        <dbReference type="SAM" id="MobiDB-lite"/>
    </source>
</evidence>
<feature type="chain" id="PRO_5042905876" evidence="2">
    <location>
        <begin position="29"/>
        <end position="242"/>
    </location>
</feature>